<feature type="compositionally biased region" description="Basic and acidic residues" evidence="1">
    <location>
        <begin position="18"/>
        <end position="28"/>
    </location>
</feature>
<dbReference type="VEuPathDB" id="ToxoDB:EMWEY_00006460"/>
<accession>U6M896</accession>
<proteinExistence type="predicted"/>
<protein>
    <submittedName>
        <fullName evidence="2">Uncharacterized protein</fullName>
    </submittedName>
</protein>
<reference evidence="2" key="2">
    <citation type="submission" date="2013-10" db="EMBL/GenBank/DDBJ databases">
        <authorList>
            <person name="Aslett M."/>
        </authorList>
    </citation>
    <scope>NUCLEOTIDE SEQUENCE [LARGE SCALE GENOMIC DNA]</scope>
    <source>
        <strain evidence="2">Weybridge</strain>
    </source>
</reference>
<dbReference type="RefSeq" id="XP_013337082.1">
    <property type="nucleotide sequence ID" value="XM_013481628.1"/>
</dbReference>
<sequence>MSTGCQEALKASLYEQQQDGKKSEEDPTAHGGTLSDAAARSSPESNNIGDIPVESLLIVWNRTQAKHVKVYTNPHPMGVSSIDFTPDGKLLATLSSLIPENYIMGKAPSQKASECLDTPAKEGTERADYSDTTNRNGSAVPSDIYQGVAIWNWKDSGQVYLSASHS</sequence>
<gene>
    <name evidence="2" type="ORF">EMWEY_00006460</name>
</gene>
<reference evidence="2" key="1">
    <citation type="submission" date="2013-10" db="EMBL/GenBank/DDBJ databases">
        <title>Genomic analysis of the causative agents of coccidiosis in chickens.</title>
        <authorList>
            <person name="Reid A.J."/>
            <person name="Blake D."/>
            <person name="Billington K."/>
            <person name="Browne H."/>
            <person name="Dunn M."/>
            <person name="Hung S."/>
            <person name="Kawahara F."/>
            <person name="Miranda-Saavedra D."/>
            <person name="Mourier T."/>
            <person name="Nagra H."/>
            <person name="Otto T.D."/>
            <person name="Rawlings N."/>
            <person name="Sanchez A."/>
            <person name="Sanders M."/>
            <person name="Subramaniam C."/>
            <person name="Tay Y."/>
            <person name="Dear P."/>
            <person name="Doerig C."/>
            <person name="Gruber A."/>
            <person name="Parkinson J."/>
            <person name="Shirley M."/>
            <person name="Wan K.L."/>
            <person name="Berriman M."/>
            <person name="Tomley F."/>
            <person name="Pain A."/>
        </authorList>
    </citation>
    <scope>NUCLEOTIDE SEQUENCE [LARGE SCALE GENOMIC DNA]</scope>
    <source>
        <strain evidence="2">Weybridge</strain>
    </source>
</reference>
<dbReference type="EMBL" id="HG721849">
    <property type="protein sequence ID" value="CDJ60432.1"/>
    <property type="molecule type" value="Genomic_DNA"/>
</dbReference>
<dbReference type="GeneID" id="25334632"/>
<feature type="region of interest" description="Disordered" evidence="1">
    <location>
        <begin position="1"/>
        <end position="48"/>
    </location>
</feature>
<evidence type="ECO:0000256" key="1">
    <source>
        <dbReference type="SAM" id="MobiDB-lite"/>
    </source>
</evidence>
<dbReference type="AlphaFoldDB" id="U6M896"/>
<dbReference type="Proteomes" id="UP000030763">
    <property type="component" value="Unassembled WGS sequence"/>
</dbReference>
<dbReference type="SUPFAM" id="SSF50978">
    <property type="entry name" value="WD40 repeat-like"/>
    <property type="match status" value="1"/>
</dbReference>
<dbReference type="InterPro" id="IPR036322">
    <property type="entry name" value="WD40_repeat_dom_sf"/>
</dbReference>
<name>U6M896_EIMMA</name>
<evidence type="ECO:0000313" key="3">
    <source>
        <dbReference type="Proteomes" id="UP000030763"/>
    </source>
</evidence>
<organism evidence="2 3">
    <name type="scientific">Eimeria maxima</name>
    <name type="common">Coccidian parasite</name>
    <dbReference type="NCBI Taxonomy" id="5804"/>
    <lineage>
        <taxon>Eukaryota</taxon>
        <taxon>Sar</taxon>
        <taxon>Alveolata</taxon>
        <taxon>Apicomplexa</taxon>
        <taxon>Conoidasida</taxon>
        <taxon>Coccidia</taxon>
        <taxon>Eucoccidiorida</taxon>
        <taxon>Eimeriorina</taxon>
        <taxon>Eimeriidae</taxon>
        <taxon>Eimeria</taxon>
    </lineage>
</organism>
<evidence type="ECO:0000313" key="2">
    <source>
        <dbReference type="EMBL" id="CDJ60432.1"/>
    </source>
</evidence>
<dbReference type="OrthoDB" id="354559at2759"/>
<keyword evidence="3" id="KW-1185">Reference proteome</keyword>